<evidence type="ECO:0000256" key="3">
    <source>
        <dbReference type="ARBA" id="ARBA00022679"/>
    </source>
</evidence>
<organism evidence="5 6">
    <name type="scientific">Persicimonas caeni</name>
    <dbReference type="NCBI Taxonomy" id="2292766"/>
    <lineage>
        <taxon>Bacteria</taxon>
        <taxon>Deltaproteobacteria</taxon>
        <taxon>Bradymonadales</taxon>
        <taxon>Bradymonadaceae</taxon>
        <taxon>Persicimonas</taxon>
    </lineage>
</organism>
<reference evidence="5 6" key="1">
    <citation type="submission" date="2019-06" db="EMBL/GenBank/DDBJ databases">
        <title>Persicimonas caeni gen. nov., sp. nov., a predatory bacterium isolated from solar saltern.</title>
        <authorList>
            <person name="Wang S."/>
        </authorList>
    </citation>
    <scope>NUCLEOTIDE SEQUENCE [LARGE SCALE GENOMIC DNA]</scope>
    <source>
        <strain evidence="5 6">YN101</strain>
    </source>
</reference>
<dbReference type="InterPro" id="IPR051052">
    <property type="entry name" value="Diverse_substrate_MTase"/>
</dbReference>
<dbReference type="RefSeq" id="WP_141197970.1">
    <property type="nucleotide sequence ID" value="NZ_CP041186.1"/>
</dbReference>
<keyword evidence="6" id="KW-1185">Reference proteome</keyword>
<dbReference type="AlphaFoldDB" id="A0A4Y6PTB4"/>
<evidence type="ECO:0000313" key="6">
    <source>
        <dbReference type="Proteomes" id="UP000315995"/>
    </source>
</evidence>
<dbReference type="PANTHER" id="PTHR44942:SF4">
    <property type="entry name" value="METHYLTRANSFERASE TYPE 11 DOMAIN-CONTAINING PROTEIN"/>
    <property type="match status" value="1"/>
</dbReference>
<dbReference type="OrthoDB" id="9797252at2"/>
<dbReference type="SUPFAM" id="SSF53335">
    <property type="entry name" value="S-adenosyl-L-methionine-dependent methyltransferases"/>
    <property type="match status" value="1"/>
</dbReference>
<accession>A0A5B8Y4Z3</accession>
<comment type="similarity">
    <text evidence="1">Belongs to the methyltransferase superfamily.</text>
</comment>
<keyword evidence="2 5" id="KW-0489">Methyltransferase</keyword>
<keyword evidence="3 5" id="KW-0808">Transferase</keyword>
<dbReference type="GO" id="GO:0032259">
    <property type="term" value="P:methylation"/>
    <property type="evidence" value="ECO:0007669"/>
    <property type="project" value="UniProtKB-KW"/>
</dbReference>
<evidence type="ECO:0000256" key="1">
    <source>
        <dbReference type="ARBA" id="ARBA00008361"/>
    </source>
</evidence>
<dbReference type="InterPro" id="IPR029063">
    <property type="entry name" value="SAM-dependent_MTases_sf"/>
</dbReference>
<accession>A0A4Y6PTB4</accession>
<dbReference type="InterPro" id="IPR013216">
    <property type="entry name" value="Methyltransf_11"/>
</dbReference>
<sequence length="257" mass="29291">MSEAKPTERFSDRVADYVKYRPGYPNELLDLLEDEGLVGPGRRVADVGAGTGIFTKMLVERGCEVWAVEPNQPMRTAMDTQICGMKGSCYTVDATAEHTTLPDGRFDLVCAAQAYHWFDPEAARREFGRILKPEGQVALIWNSRRKSSTPFLEEFEQLIVRFGTDYDAVDHTRLEVREKLAPFFGHDDFQYAVFDNAQVLDFDGLRGRLESCSYIPQAGHADYEAMIEALREVFERFEEDGTVVVEYDTRVFWGRLS</sequence>
<dbReference type="Proteomes" id="UP000315995">
    <property type="component" value="Chromosome"/>
</dbReference>
<name>A0A4Y6PTB4_PERCE</name>
<dbReference type="EMBL" id="CP041186">
    <property type="protein sequence ID" value="QDG51490.1"/>
    <property type="molecule type" value="Genomic_DNA"/>
</dbReference>
<evidence type="ECO:0000259" key="4">
    <source>
        <dbReference type="Pfam" id="PF08241"/>
    </source>
</evidence>
<dbReference type="Gene3D" id="3.40.50.150">
    <property type="entry name" value="Vaccinia Virus protein VP39"/>
    <property type="match status" value="1"/>
</dbReference>
<evidence type="ECO:0000313" key="5">
    <source>
        <dbReference type="EMBL" id="QDG51490.1"/>
    </source>
</evidence>
<dbReference type="CDD" id="cd02440">
    <property type="entry name" value="AdoMet_MTases"/>
    <property type="match status" value="1"/>
</dbReference>
<gene>
    <name evidence="5" type="ORF">FIV42_12265</name>
</gene>
<protein>
    <submittedName>
        <fullName evidence="5">Methyltransferase domain-containing protein</fullName>
    </submittedName>
</protein>
<proteinExistence type="inferred from homology"/>
<evidence type="ECO:0000256" key="2">
    <source>
        <dbReference type="ARBA" id="ARBA00022603"/>
    </source>
</evidence>
<feature type="domain" description="Methyltransferase type 11" evidence="4">
    <location>
        <begin position="46"/>
        <end position="138"/>
    </location>
</feature>
<dbReference type="GO" id="GO:0008757">
    <property type="term" value="F:S-adenosylmethionine-dependent methyltransferase activity"/>
    <property type="evidence" value="ECO:0007669"/>
    <property type="project" value="InterPro"/>
</dbReference>
<dbReference type="PANTHER" id="PTHR44942">
    <property type="entry name" value="METHYLTRANSF_11 DOMAIN-CONTAINING PROTEIN"/>
    <property type="match status" value="1"/>
</dbReference>
<dbReference type="Pfam" id="PF08241">
    <property type="entry name" value="Methyltransf_11"/>
    <property type="match status" value="1"/>
</dbReference>